<protein>
    <submittedName>
        <fullName evidence="2">Uncharacterized protein</fullName>
    </submittedName>
</protein>
<feature type="compositionally biased region" description="Polar residues" evidence="1">
    <location>
        <begin position="263"/>
        <end position="272"/>
    </location>
</feature>
<keyword evidence="3" id="KW-1185">Reference proteome</keyword>
<name>A0ABR1YAT1_9PEZI</name>
<feature type="compositionally biased region" description="Low complexity" evidence="1">
    <location>
        <begin position="248"/>
        <end position="262"/>
    </location>
</feature>
<dbReference type="Proteomes" id="UP001492380">
    <property type="component" value="Unassembled WGS sequence"/>
</dbReference>
<feature type="region of interest" description="Disordered" evidence="1">
    <location>
        <begin position="233"/>
        <end position="307"/>
    </location>
</feature>
<reference evidence="2 3" key="1">
    <citation type="submission" date="2024-04" db="EMBL/GenBank/DDBJ databases">
        <title>Phyllosticta paracitricarpa is synonymous to the EU quarantine fungus P. citricarpa based on phylogenomic analyses.</title>
        <authorList>
            <consortium name="Lawrence Berkeley National Laboratory"/>
            <person name="Van Ingen-Buijs V.A."/>
            <person name="Van Westerhoven A.C."/>
            <person name="Haridas S."/>
            <person name="Skiadas P."/>
            <person name="Martin F."/>
            <person name="Groenewald J.Z."/>
            <person name="Crous P.W."/>
            <person name="Seidl M.F."/>
        </authorList>
    </citation>
    <scope>NUCLEOTIDE SEQUENCE [LARGE SCALE GENOMIC DNA]</scope>
    <source>
        <strain evidence="2 3">CBS 123374</strain>
    </source>
</reference>
<gene>
    <name evidence="2" type="ORF">HDK90DRAFT_469975</name>
</gene>
<evidence type="ECO:0000313" key="2">
    <source>
        <dbReference type="EMBL" id="KAK8224544.1"/>
    </source>
</evidence>
<evidence type="ECO:0000313" key="3">
    <source>
        <dbReference type="Proteomes" id="UP001492380"/>
    </source>
</evidence>
<sequence length="381" mass="40810">MLRRLTFGSVESCVEGGTSRAFALAPYRTVRSLPSPPFHDLGLKTPLSQPRPTLLQHRQRRLPHQHQHQLQLQTLPLRARVVPLRASPARYLLFNHLSGHHHHHHHPLSAPCALALPPFSRAVLPPAAPTKAMKAFFTKKGSGARKPVDKSKIGAPTGFKHVGGSTTMAATAEPIVGGAEETVASDKGAGSTMVEDDVTALPSVAAPPARHNRKGLGKLLSRGAKSALNLRETFRGRKAKKQTKEEAAPVLAAAGASSAKLSTISSANGSQESTAAPPSSCPATPPLLVSPVRRGPPAPPRLPTMHFGPAAAAADYHHHHHHQPSEAAAHRAQTLRGLEGLGSLDLEYPSMPVSAEQKRIHRETSVYGGFTLTPREWPREW</sequence>
<proteinExistence type="predicted"/>
<dbReference type="EMBL" id="JBBWRZ010000012">
    <property type="protein sequence ID" value="KAK8224544.1"/>
    <property type="molecule type" value="Genomic_DNA"/>
</dbReference>
<evidence type="ECO:0000256" key="1">
    <source>
        <dbReference type="SAM" id="MobiDB-lite"/>
    </source>
</evidence>
<organism evidence="2 3">
    <name type="scientific">Phyllosticta capitalensis</name>
    <dbReference type="NCBI Taxonomy" id="121624"/>
    <lineage>
        <taxon>Eukaryota</taxon>
        <taxon>Fungi</taxon>
        <taxon>Dikarya</taxon>
        <taxon>Ascomycota</taxon>
        <taxon>Pezizomycotina</taxon>
        <taxon>Dothideomycetes</taxon>
        <taxon>Dothideomycetes incertae sedis</taxon>
        <taxon>Botryosphaeriales</taxon>
        <taxon>Phyllostictaceae</taxon>
        <taxon>Phyllosticta</taxon>
    </lineage>
</organism>
<accession>A0ABR1YAT1</accession>
<comment type="caution">
    <text evidence="2">The sequence shown here is derived from an EMBL/GenBank/DDBJ whole genome shotgun (WGS) entry which is preliminary data.</text>
</comment>